<dbReference type="GO" id="GO:0006508">
    <property type="term" value="P:proteolysis"/>
    <property type="evidence" value="ECO:0007669"/>
    <property type="project" value="UniProtKB-KW"/>
</dbReference>
<dbReference type="InterPro" id="IPR021109">
    <property type="entry name" value="Peptidase_aspartic_dom_sf"/>
</dbReference>
<dbReference type="InterPro" id="IPR034163">
    <property type="entry name" value="Aspergillopepsin-like_cat_dom"/>
</dbReference>
<dbReference type="PROSITE" id="PS51767">
    <property type="entry name" value="PEPTIDASE_A1"/>
    <property type="match status" value="1"/>
</dbReference>
<evidence type="ECO:0000256" key="5">
    <source>
        <dbReference type="PIRSR" id="PIRSR601461-1"/>
    </source>
</evidence>
<keyword evidence="2 6" id="KW-0645">Protease</keyword>
<evidence type="ECO:0000256" key="7">
    <source>
        <dbReference type="SAM" id="MobiDB-lite"/>
    </source>
</evidence>
<evidence type="ECO:0000256" key="2">
    <source>
        <dbReference type="ARBA" id="ARBA00022670"/>
    </source>
</evidence>
<dbReference type="InterPro" id="IPR033121">
    <property type="entry name" value="PEPTIDASE_A1"/>
</dbReference>
<evidence type="ECO:0000256" key="3">
    <source>
        <dbReference type="ARBA" id="ARBA00022750"/>
    </source>
</evidence>
<evidence type="ECO:0000256" key="1">
    <source>
        <dbReference type="ARBA" id="ARBA00007447"/>
    </source>
</evidence>
<dbReference type="PANTHER" id="PTHR47966:SF1">
    <property type="entry name" value="ASPARTYL PROTEINASE"/>
    <property type="match status" value="1"/>
</dbReference>
<dbReference type="AlphaFoldDB" id="M2LXC0"/>
<keyword evidence="10" id="KW-1185">Reference proteome</keyword>
<evidence type="ECO:0000313" key="9">
    <source>
        <dbReference type="EMBL" id="EMC99342.1"/>
    </source>
</evidence>
<dbReference type="CDD" id="cd06097">
    <property type="entry name" value="Aspergillopepsin_like"/>
    <property type="match status" value="1"/>
</dbReference>
<evidence type="ECO:0000256" key="4">
    <source>
        <dbReference type="ARBA" id="ARBA00022801"/>
    </source>
</evidence>
<feature type="active site" evidence="5">
    <location>
        <position position="121"/>
    </location>
</feature>
<keyword evidence="4 6" id="KW-0378">Hydrolase</keyword>
<dbReference type="PROSITE" id="PS00141">
    <property type="entry name" value="ASP_PROTEASE"/>
    <property type="match status" value="1"/>
</dbReference>
<evidence type="ECO:0000256" key="6">
    <source>
        <dbReference type="RuleBase" id="RU000454"/>
    </source>
</evidence>
<dbReference type="eggNOG" id="KOG1339">
    <property type="taxonomic scope" value="Eukaryota"/>
</dbReference>
<organism evidence="9 10">
    <name type="scientific">Baudoinia panamericana (strain UAMH 10762)</name>
    <name type="common">Angels' share fungus</name>
    <name type="synonym">Baudoinia compniacensis (strain UAMH 10762)</name>
    <dbReference type="NCBI Taxonomy" id="717646"/>
    <lineage>
        <taxon>Eukaryota</taxon>
        <taxon>Fungi</taxon>
        <taxon>Dikarya</taxon>
        <taxon>Ascomycota</taxon>
        <taxon>Pezizomycotina</taxon>
        <taxon>Dothideomycetes</taxon>
        <taxon>Dothideomycetidae</taxon>
        <taxon>Mycosphaerellales</taxon>
        <taxon>Teratosphaeriaceae</taxon>
        <taxon>Baudoinia</taxon>
    </lineage>
</organism>
<dbReference type="HOGENOM" id="CLU_013253_0_2_1"/>
<dbReference type="OrthoDB" id="2747330at2759"/>
<feature type="domain" description="Peptidase A1" evidence="8">
    <location>
        <begin position="103"/>
        <end position="424"/>
    </location>
</feature>
<dbReference type="GO" id="GO:0004190">
    <property type="term" value="F:aspartic-type endopeptidase activity"/>
    <property type="evidence" value="ECO:0007669"/>
    <property type="project" value="UniProtKB-KW"/>
</dbReference>
<dbReference type="PRINTS" id="PR00792">
    <property type="entry name" value="PEPSIN"/>
</dbReference>
<feature type="region of interest" description="Disordered" evidence="7">
    <location>
        <begin position="428"/>
        <end position="451"/>
    </location>
</feature>
<dbReference type="Gene3D" id="2.40.70.10">
    <property type="entry name" value="Acid Proteases"/>
    <property type="match status" value="2"/>
</dbReference>
<dbReference type="InterPro" id="IPR001969">
    <property type="entry name" value="Aspartic_peptidase_AS"/>
</dbReference>
<dbReference type="SUPFAM" id="SSF50630">
    <property type="entry name" value="Acid proteases"/>
    <property type="match status" value="1"/>
</dbReference>
<dbReference type="PANTHER" id="PTHR47966">
    <property type="entry name" value="BETA-SITE APP-CLEAVING ENZYME, ISOFORM A-RELATED"/>
    <property type="match status" value="1"/>
</dbReference>
<dbReference type="GeneID" id="19115675"/>
<evidence type="ECO:0000259" key="8">
    <source>
        <dbReference type="PROSITE" id="PS51767"/>
    </source>
</evidence>
<reference evidence="9 10" key="1">
    <citation type="journal article" date="2012" name="PLoS Pathog.">
        <title>Diverse lifestyles and strategies of plant pathogenesis encoded in the genomes of eighteen Dothideomycetes fungi.</title>
        <authorList>
            <person name="Ohm R.A."/>
            <person name="Feau N."/>
            <person name="Henrissat B."/>
            <person name="Schoch C.L."/>
            <person name="Horwitz B.A."/>
            <person name="Barry K.W."/>
            <person name="Condon B.J."/>
            <person name="Copeland A.C."/>
            <person name="Dhillon B."/>
            <person name="Glaser F."/>
            <person name="Hesse C.N."/>
            <person name="Kosti I."/>
            <person name="LaButti K."/>
            <person name="Lindquist E.A."/>
            <person name="Lucas S."/>
            <person name="Salamov A.A."/>
            <person name="Bradshaw R.E."/>
            <person name="Ciuffetti L."/>
            <person name="Hamelin R.C."/>
            <person name="Kema G.H.J."/>
            <person name="Lawrence C."/>
            <person name="Scott J.A."/>
            <person name="Spatafora J.W."/>
            <person name="Turgeon B.G."/>
            <person name="de Wit P.J.G.M."/>
            <person name="Zhong S."/>
            <person name="Goodwin S.B."/>
            <person name="Grigoriev I.V."/>
        </authorList>
    </citation>
    <scope>NUCLEOTIDE SEQUENCE [LARGE SCALE GENOMIC DNA]</scope>
    <source>
        <strain evidence="9 10">UAMH 10762</strain>
    </source>
</reference>
<dbReference type="Proteomes" id="UP000011761">
    <property type="component" value="Unassembled WGS sequence"/>
</dbReference>
<dbReference type="Pfam" id="PF00026">
    <property type="entry name" value="Asp"/>
    <property type="match status" value="1"/>
</dbReference>
<dbReference type="EMBL" id="KB445552">
    <property type="protein sequence ID" value="EMC99342.1"/>
    <property type="molecule type" value="Genomic_DNA"/>
</dbReference>
<evidence type="ECO:0000313" key="10">
    <source>
        <dbReference type="Proteomes" id="UP000011761"/>
    </source>
</evidence>
<dbReference type="RefSeq" id="XP_007674244.1">
    <property type="nucleotide sequence ID" value="XM_007676054.1"/>
</dbReference>
<protein>
    <recommendedName>
        <fullName evidence="8">Peptidase A1 domain-containing protein</fullName>
    </recommendedName>
</protein>
<gene>
    <name evidence="9" type="ORF">BAUCODRAFT_573677</name>
</gene>
<name>M2LXC0_BAUPA</name>
<accession>M2LXC0</accession>
<keyword evidence="3 6" id="KW-0064">Aspartyl protease</keyword>
<sequence length="451" mass="47672">MASTVATNLNTLGRTTFIKNPSFKATPLNAYAKVLSKFCIIPSIEGPLKVVQQIEQQGAQTVLETVGLKKKGYAVKSHTLVKHNLATGQTGQVTAQDVSDAEYLAPVTIGSPGQTMNLQFDSGSSDLWVFSSEMPADQQQGVQSAGNSIFDPSKSSTFQRTHGTWSITYGDGSGASGNCGTDNINIGGITIKNQIIELADTASSQFLSGSESGLCGLAFPPLNTVKPTRAQTPMVNMISQSDIPKDSELFTCYFSGQSGNSYFTTGYIDHDACGGATPAYSPVDSSQGFWEVKSETACINGKAVSRSGNTAIVDTGTSLCLLEDSLLAALYGALPGAKIDHSVQGWVYPTDTPITSIPKLEIAVGSNYFTIEPEYFGFADLGNGYTYGSCQSRGSNFPFDILGDRFLCNIYAIFDQGKCQFGAVQRTSSGATTSGRPVDSGTESSTAQLVH</sequence>
<feature type="active site" evidence="5">
    <location>
        <position position="314"/>
    </location>
</feature>
<dbReference type="KEGG" id="bcom:BAUCODRAFT_573677"/>
<comment type="similarity">
    <text evidence="1 6">Belongs to the peptidase A1 family.</text>
</comment>
<dbReference type="InterPro" id="IPR001461">
    <property type="entry name" value="Aspartic_peptidase_A1"/>
</dbReference>
<proteinExistence type="inferred from homology"/>